<dbReference type="AlphaFoldDB" id="A0A1H0UKB8"/>
<dbReference type="Gene3D" id="1.10.10.10">
    <property type="entry name" value="Winged helix-like DNA-binding domain superfamily/Winged helix DNA-binding domain"/>
    <property type="match status" value="1"/>
</dbReference>
<keyword evidence="7" id="KW-0808">Transferase</keyword>
<keyword evidence="3" id="KW-0804">Transcription</keyword>
<dbReference type="Proteomes" id="UP000198597">
    <property type="component" value="Unassembled WGS sequence"/>
</dbReference>
<dbReference type="OrthoDB" id="1706474at2"/>
<dbReference type="SMART" id="SM00100">
    <property type="entry name" value="cNMP"/>
    <property type="match status" value="1"/>
</dbReference>
<dbReference type="InterPro" id="IPR014710">
    <property type="entry name" value="RmlC-like_jellyroll"/>
</dbReference>
<proteinExistence type="predicted"/>
<dbReference type="GO" id="GO:0005829">
    <property type="term" value="C:cytosol"/>
    <property type="evidence" value="ECO:0007669"/>
    <property type="project" value="TreeGrafter"/>
</dbReference>
<reference evidence="6 9" key="2">
    <citation type="submission" date="2020-08" db="EMBL/GenBank/DDBJ databases">
        <title>Clostridia isolated from Swiss meat.</title>
        <authorList>
            <person name="Wambui J."/>
            <person name="Stevens M.J.A."/>
            <person name="Stephan R."/>
        </authorList>
    </citation>
    <scope>NUCLEOTIDE SEQUENCE [LARGE SCALE GENOMIC DNA]</scope>
    <source>
        <strain evidence="6 9">CM001</strain>
    </source>
</reference>
<dbReference type="EMBL" id="JACKWY010000004">
    <property type="protein sequence ID" value="MBB6714979.1"/>
    <property type="molecule type" value="Genomic_DNA"/>
</dbReference>
<evidence type="ECO:0000313" key="8">
    <source>
        <dbReference type="Proteomes" id="UP000198597"/>
    </source>
</evidence>
<dbReference type="CDD" id="cd00038">
    <property type="entry name" value="CAP_ED"/>
    <property type="match status" value="1"/>
</dbReference>
<evidence type="ECO:0000256" key="1">
    <source>
        <dbReference type="ARBA" id="ARBA00023015"/>
    </source>
</evidence>
<dbReference type="Proteomes" id="UP000585258">
    <property type="component" value="Unassembled WGS sequence"/>
</dbReference>
<feature type="domain" description="Cyclic nucleotide-binding" evidence="4">
    <location>
        <begin position="11"/>
        <end position="84"/>
    </location>
</feature>
<dbReference type="Pfam" id="PF00027">
    <property type="entry name" value="cNMP_binding"/>
    <property type="match status" value="1"/>
</dbReference>
<evidence type="ECO:0000259" key="5">
    <source>
        <dbReference type="PROSITE" id="PS51063"/>
    </source>
</evidence>
<dbReference type="InterPro" id="IPR012318">
    <property type="entry name" value="HTH_CRP"/>
</dbReference>
<dbReference type="Pfam" id="PF13545">
    <property type="entry name" value="HTH_Crp_2"/>
    <property type="match status" value="1"/>
</dbReference>
<keyword evidence="7" id="KW-0418">Kinase</keyword>
<dbReference type="PANTHER" id="PTHR24567:SF74">
    <property type="entry name" value="HTH-TYPE TRANSCRIPTIONAL REGULATOR ARCR"/>
    <property type="match status" value="1"/>
</dbReference>
<dbReference type="PROSITE" id="PS51063">
    <property type="entry name" value="HTH_CRP_2"/>
    <property type="match status" value="1"/>
</dbReference>
<dbReference type="GO" id="GO:0003700">
    <property type="term" value="F:DNA-binding transcription factor activity"/>
    <property type="evidence" value="ECO:0007669"/>
    <property type="project" value="TreeGrafter"/>
</dbReference>
<evidence type="ECO:0000256" key="2">
    <source>
        <dbReference type="ARBA" id="ARBA00023125"/>
    </source>
</evidence>
<gene>
    <name evidence="6" type="ORF">H7E68_09590</name>
    <name evidence="7" type="ORF">SAMN04488529_11142</name>
</gene>
<dbReference type="InterPro" id="IPR036390">
    <property type="entry name" value="WH_DNA-bd_sf"/>
</dbReference>
<dbReference type="SUPFAM" id="SSF51206">
    <property type="entry name" value="cAMP-binding domain-like"/>
    <property type="match status" value="1"/>
</dbReference>
<dbReference type="SMART" id="SM00419">
    <property type="entry name" value="HTH_CRP"/>
    <property type="match status" value="1"/>
</dbReference>
<evidence type="ECO:0000313" key="6">
    <source>
        <dbReference type="EMBL" id="MBB6714979.1"/>
    </source>
</evidence>
<evidence type="ECO:0000256" key="3">
    <source>
        <dbReference type="ARBA" id="ARBA00023163"/>
    </source>
</evidence>
<dbReference type="InterPro" id="IPR036388">
    <property type="entry name" value="WH-like_DNA-bd_sf"/>
</dbReference>
<dbReference type="SUPFAM" id="SSF46785">
    <property type="entry name" value="Winged helix' DNA-binding domain"/>
    <property type="match status" value="1"/>
</dbReference>
<dbReference type="RefSeq" id="WP_089971576.1">
    <property type="nucleotide sequence ID" value="NZ_CP071376.1"/>
</dbReference>
<name>A0A1H0UKB8_9CLOT</name>
<dbReference type="GeneID" id="65311545"/>
<dbReference type="InterPro" id="IPR000595">
    <property type="entry name" value="cNMP-bd_dom"/>
</dbReference>
<accession>A0A1H0UKB8</accession>
<dbReference type="PROSITE" id="PS50042">
    <property type="entry name" value="CNMP_BINDING_3"/>
    <property type="match status" value="1"/>
</dbReference>
<keyword evidence="1" id="KW-0805">Transcription regulation</keyword>
<reference evidence="7 8" key="1">
    <citation type="submission" date="2016-10" db="EMBL/GenBank/DDBJ databases">
        <authorList>
            <person name="de Groot N.N."/>
        </authorList>
    </citation>
    <scope>NUCLEOTIDE SEQUENCE [LARGE SCALE GENOMIC DNA]</scope>
    <source>
        <strain evidence="7 8">DSM 12272</strain>
    </source>
</reference>
<dbReference type="STRING" id="94869.SAMN04488529_11142"/>
<dbReference type="EMBL" id="FNJM01000011">
    <property type="protein sequence ID" value="SDP66533.1"/>
    <property type="molecule type" value="Genomic_DNA"/>
</dbReference>
<feature type="domain" description="HTH crp-type" evidence="5">
    <location>
        <begin position="144"/>
        <end position="217"/>
    </location>
</feature>
<evidence type="ECO:0000313" key="7">
    <source>
        <dbReference type="EMBL" id="SDP66533.1"/>
    </source>
</evidence>
<dbReference type="GO" id="GO:0003677">
    <property type="term" value="F:DNA binding"/>
    <property type="evidence" value="ECO:0007669"/>
    <property type="project" value="UniProtKB-KW"/>
</dbReference>
<sequence>MKNRELDSLEIFNNILEKSKKELEDFGENKKIKKGMHLFRDKDNVNTIYIVASGKVALYKLNESAQKKIIFILGKGDIINAVILDTLPASINCEIFEDAEILCFERGKFIEVMKTDFELTTVVMNSLALKVRRMYRQMKNTTPIKVEKRVAAKLWKLSKDYGVENKEGTLIDLNISVTYLADMFGTPRETISRALKILQNEGLIIWRSKQIVVINKDKLSKFFKETTRKKKINER</sequence>
<dbReference type="InterPro" id="IPR050397">
    <property type="entry name" value="Env_Response_Regulators"/>
</dbReference>
<keyword evidence="8" id="KW-1185">Reference proteome</keyword>
<evidence type="ECO:0000313" key="9">
    <source>
        <dbReference type="Proteomes" id="UP000585258"/>
    </source>
</evidence>
<dbReference type="InterPro" id="IPR018490">
    <property type="entry name" value="cNMP-bd_dom_sf"/>
</dbReference>
<dbReference type="GO" id="GO:0016301">
    <property type="term" value="F:kinase activity"/>
    <property type="evidence" value="ECO:0007669"/>
    <property type="project" value="UniProtKB-KW"/>
</dbReference>
<dbReference type="PANTHER" id="PTHR24567">
    <property type="entry name" value="CRP FAMILY TRANSCRIPTIONAL REGULATORY PROTEIN"/>
    <property type="match status" value="1"/>
</dbReference>
<organism evidence="7 8">
    <name type="scientific">Clostridium gasigenes</name>
    <dbReference type="NCBI Taxonomy" id="94869"/>
    <lineage>
        <taxon>Bacteria</taxon>
        <taxon>Bacillati</taxon>
        <taxon>Bacillota</taxon>
        <taxon>Clostridia</taxon>
        <taxon>Eubacteriales</taxon>
        <taxon>Clostridiaceae</taxon>
        <taxon>Clostridium</taxon>
    </lineage>
</organism>
<evidence type="ECO:0000259" key="4">
    <source>
        <dbReference type="PROSITE" id="PS50042"/>
    </source>
</evidence>
<dbReference type="Gene3D" id="2.60.120.10">
    <property type="entry name" value="Jelly Rolls"/>
    <property type="match status" value="1"/>
</dbReference>
<keyword evidence="2" id="KW-0238">DNA-binding</keyword>
<protein>
    <submittedName>
        <fullName evidence="6">Crp/Fnr family transcriptional regulator</fullName>
    </submittedName>
    <submittedName>
        <fullName evidence="7">cAMP-binding domain of CRP or a regulatory subunit of cAMP-dependent protein kinases</fullName>
    </submittedName>
</protein>